<evidence type="ECO:0000313" key="3">
    <source>
        <dbReference type="EMBL" id="KAF6143555.1"/>
    </source>
</evidence>
<gene>
    <name evidence="3" type="ORF">GIB67_029724</name>
</gene>
<dbReference type="AlphaFoldDB" id="A0A7J7LLL2"/>
<comment type="caution">
    <text evidence="3">The sequence shown here is derived from an EMBL/GenBank/DDBJ whole genome shotgun (WGS) entry which is preliminary data.</text>
</comment>
<name>A0A7J7LLL2_9MAGN</name>
<evidence type="ECO:0000256" key="2">
    <source>
        <dbReference type="SAM" id="MobiDB-lite"/>
    </source>
</evidence>
<evidence type="ECO:0000313" key="4">
    <source>
        <dbReference type="Proteomes" id="UP000541444"/>
    </source>
</evidence>
<feature type="region of interest" description="Disordered" evidence="2">
    <location>
        <begin position="1"/>
        <end position="29"/>
    </location>
</feature>
<keyword evidence="4" id="KW-1185">Reference proteome</keyword>
<dbReference type="Proteomes" id="UP000541444">
    <property type="component" value="Unassembled WGS sequence"/>
</dbReference>
<sequence>MKSNKKVNVQVDEENQTQEGGAKKGTSNAKNYTSRCTGLGLHKMFVALPEEEKGILRATYFSPLLLIDPIATMPTLLRVSPIANKFLFDDPEQMNFFRMKRFPKKKNTYGLKEIVDVLKQAKLERHLVIAIMPSGTDMQQDLVQEAMRYQIKMPTIGAAPTIGTVPAIGVPAVIAPAIGSSSSATEIRAIVVRWKKGEEKDNDDKKDVEKKVKSEEEEVQEIMVVAEVAKTGIVFFNQEEVVGETYQASTDQTTVVSIEEQILVVKKNEDEASQVEQNKDEVFEGKDDDDGNSQNKPDPEQPVLMESEVDVASKKRHALTEKENNKNAFKMACRMSQLHAHLDELLPGVLLESFIQRPISQDEKSQVNHVWSLRKDKSTLEAKEGNRSTYMMIGEEPICLNALYTLYLNQWLDKEVIDVYIKALI</sequence>
<feature type="coiled-coil region" evidence="1">
    <location>
        <begin position="198"/>
        <end position="225"/>
    </location>
</feature>
<protein>
    <submittedName>
        <fullName evidence="3">Uncharacterized protein</fullName>
    </submittedName>
</protein>
<organism evidence="3 4">
    <name type="scientific">Kingdonia uniflora</name>
    <dbReference type="NCBI Taxonomy" id="39325"/>
    <lineage>
        <taxon>Eukaryota</taxon>
        <taxon>Viridiplantae</taxon>
        <taxon>Streptophyta</taxon>
        <taxon>Embryophyta</taxon>
        <taxon>Tracheophyta</taxon>
        <taxon>Spermatophyta</taxon>
        <taxon>Magnoliopsida</taxon>
        <taxon>Ranunculales</taxon>
        <taxon>Circaeasteraceae</taxon>
        <taxon>Kingdonia</taxon>
    </lineage>
</organism>
<feature type="region of interest" description="Disordered" evidence="2">
    <location>
        <begin position="269"/>
        <end position="303"/>
    </location>
</feature>
<accession>A0A7J7LLL2</accession>
<dbReference type="EMBL" id="JACGCM010002205">
    <property type="protein sequence ID" value="KAF6143555.1"/>
    <property type="molecule type" value="Genomic_DNA"/>
</dbReference>
<evidence type="ECO:0000256" key="1">
    <source>
        <dbReference type="SAM" id="Coils"/>
    </source>
</evidence>
<keyword evidence="1" id="KW-0175">Coiled coil</keyword>
<reference evidence="3 4" key="1">
    <citation type="journal article" date="2020" name="IScience">
        <title>Genome Sequencing of the Endangered Kingdonia uniflora (Circaeasteraceae, Ranunculales) Reveals Potential Mechanisms of Evolutionary Specialization.</title>
        <authorList>
            <person name="Sun Y."/>
            <person name="Deng T."/>
            <person name="Zhang A."/>
            <person name="Moore M.J."/>
            <person name="Landis J.B."/>
            <person name="Lin N."/>
            <person name="Zhang H."/>
            <person name="Zhang X."/>
            <person name="Huang J."/>
            <person name="Zhang X."/>
            <person name="Sun H."/>
            <person name="Wang H."/>
        </authorList>
    </citation>
    <scope>NUCLEOTIDE SEQUENCE [LARGE SCALE GENOMIC DNA]</scope>
    <source>
        <strain evidence="3">TB1705</strain>
        <tissue evidence="3">Leaf</tissue>
    </source>
</reference>
<proteinExistence type="predicted"/>